<gene>
    <name evidence="4" type="ORF">L6637_16500</name>
</gene>
<organism evidence="4 5">
    <name type="scientific">Bradyrhizobium zhengyangense</name>
    <dbReference type="NCBI Taxonomy" id="2911009"/>
    <lineage>
        <taxon>Bacteria</taxon>
        <taxon>Pseudomonadati</taxon>
        <taxon>Pseudomonadota</taxon>
        <taxon>Alphaproteobacteria</taxon>
        <taxon>Hyphomicrobiales</taxon>
        <taxon>Nitrobacteraceae</taxon>
        <taxon>Bradyrhizobium</taxon>
    </lineage>
</organism>
<reference evidence="4" key="1">
    <citation type="submission" date="2022-01" db="EMBL/GenBank/DDBJ databases">
        <title>Genome sequnece data of strain Bradyrhizobium sp. nov.</title>
        <authorList>
            <person name="Zhang J."/>
        </authorList>
    </citation>
    <scope>NUCLEOTIDE SEQUENCE</scope>
    <source>
        <strain evidence="4">WYCCWR 12774</strain>
    </source>
</reference>
<feature type="compositionally biased region" description="Low complexity" evidence="1">
    <location>
        <begin position="449"/>
        <end position="478"/>
    </location>
</feature>
<accession>A0ABS9LNT4</accession>
<sequence length="489" mass="50784">MVAWRRFVFALPLLALPLAGADNARASDAIELAQAQPQVQSSPAPSPTPAASPAPAADAQSTTVEPIGNVATVTGIATVIRDKNSYPLKVRDDIYLNDVVQTSSNSSLGITFNDATTFNLSASAKITIDNYVYEDGGKQNSAIFDIGKGTVAFVAAAVAKTGDMKIATPTATLGIRGTTGVVDVPENATANAANNVNIKLYPDADGRVGHIDVNDRASGTRLGALTQASSGFAIRPGAAGPGGMRFAAVPITIPPQQIARDRGFVSQVHAAQTTGRQIVTEQRDFRRANPAAVSRIPRPAQVPQQQQLRPNPAPTPQQPQRPNGQPGQPGQNNRPGQQPQPGAPNRQGTQPGTQQPQRQGQGGATQLGAPRAGQGQQQPGQPGTGQPAGQPRTGQGTQPSGALQTPTQRSRQSPQRPGPVTPAQPNGTTPQTPHTGLQPGQPGAPPTVQPQQGAAPRQPGFQQRLPGAQRPAAPRRPALAPPPKEKKKR</sequence>
<dbReference type="PANTHER" id="PTHR38731:SF1">
    <property type="entry name" value="FECR PROTEIN DOMAIN-CONTAINING PROTEIN"/>
    <property type="match status" value="1"/>
</dbReference>
<evidence type="ECO:0000256" key="1">
    <source>
        <dbReference type="SAM" id="MobiDB-lite"/>
    </source>
</evidence>
<dbReference type="PANTHER" id="PTHR38731">
    <property type="entry name" value="LIPL45-RELATED LIPOPROTEIN-RELATED"/>
    <property type="match status" value="1"/>
</dbReference>
<name>A0ABS9LNT4_9BRAD</name>
<dbReference type="RefSeq" id="WP_237871490.1">
    <property type="nucleotide sequence ID" value="NZ_JAKLUA010000004.1"/>
</dbReference>
<dbReference type="Pfam" id="PF04773">
    <property type="entry name" value="FecR"/>
    <property type="match status" value="1"/>
</dbReference>
<keyword evidence="5" id="KW-1185">Reference proteome</keyword>
<feature type="region of interest" description="Disordered" evidence="1">
    <location>
        <begin position="34"/>
        <end position="63"/>
    </location>
</feature>
<feature type="compositionally biased region" description="Polar residues" evidence="1">
    <location>
        <begin position="423"/>
        <end position="435"/>
    </location>
</feature>
<feature type="region of interest" description="Disordered" evidence="1">
    <location>
        <begin position="273"/>
        <end position="489"/>
    </location>
</feature>
<evidence type="ECO:0000313" key="4">
    <source>
        <dbReference type="EMBL" id="MCG2668561.1"/>
    </source>
</evidence>
<comment type="caution">
    <text evidence="4">The sequence shown here is derived from an EMBL/GenBank/DDBJ whole genome shotgun (WGS) entry which is preliminary data.</text>
</comment>
<dbReference type="InterPro" id="IPR006860">
    <property type="entry name" value="FecR"/>
</dbReference>
<feature type="domain" description="FecR protein" evidence="3">
    <location>
        <begin position="98"/>
        <end position="184"/>
    </location>
</feature>
<proteinExistence type="predicted"/>
<evidence type="ECO:0000256" key="2">
    <source>
        <dbReference type="SAM" id="SignalP"/>
    </source>
</evidence>
<protein>
    <submittedName>
        <fullName evidence="4">FecR domain-containing protein</fullName>
    </submittedName>
</protein>
<dbReference type="Proteomes" id="UP001139012">
    <property type="component" value="Unassembled WGS sequence"/>
</dbReference>
<feature type="signal peptide" evidence="2">
    <location>
        <begin position="1"/>
        <end position="21"/>
    </location>
</feature>
<feature type="compositionally biased region" description="Low complexity" evidence="1">
    <location>
        <begin position="368"/>
        <end position="399"/>
    </location>
</feature>
<dbReference type="EMBL" id="JAKLUA010000004">
    <property type="protein sequence ID" value="MCG2668561.1"/>
    <property type="molecule type" value="Genomic_DNA"/>
</dbReference>
<evidence type="ECO:0000259" key="3">
    <source>
        <dbReference type="Pfam" id="PF04773"/>
    </source>
</evidence>
<feature type="compositionally biased region" description="Low complexity" evidence="1">
    <location>
        <begin position="320"/>
        <end position="359"/>
    </location>
</feature>
<feature type="compositionally biased region" description="Low complexity" evidence="1">
    <location>
        <begin position="34"/>
        <end position="43"/>
    </location>
</feature>
<evidence type="ECO:0000313" key="5">
    <source>
        <dbReference type="Proteomes" id="UP001139012"/>
    </source>
</evidence>
<feature type="compositionally biased region" description="Polar residues" evidence="1">
    <location>
        <begin position="400"/>
        <end position="415"/>
    </location>
</feature>
<feature type="chain" id="PRO_5047410219" evidence="2">
    <location>
        <begin position="22"/>
        <end position="489"/>
    </location>
</feature>
<keyword evidence="2" id="KW-0732">Signal</keyword>